<dbReference type="AlphaFoldDB" id="J9WDV4"/>
<evidence type="ECO:0000256" key="1">
    <source>
        <dbReference type="ARBA" id="ARBA00008324"/>
    </source>
</evidence>
<dbReference type="SUPFAM" id="SSF54637">
    <property type="entry name" value="Thioesterase/thiol ester dehydrase-isomerase"/>
    <property type="match status" value="1"/>
</dbReference>
<dbReference type="HOGENOM" id="CLU_089876_3_2_11"/>
<proteinExistence type="inferred from homology"/>
<sequence length="152" mass="16106">MRKHGRMTSHPGPSRPPAPSGRDVIAQFIPQSPFVVKLGIVADRLEEDEVRLRLPWDPSNVTLGDMVHGGAIATLADLTVMAAAWCGVPAPPELRGVTVSMALDYMAPARATDVIGIGRVLRRGRSLVNCEAEIVDSGGTLVAKALATYKVG</sequence>
<protein>
    <recommendedName>
        <fullName evidence="4">Thioesterase domain-containing protein</fullName>
    </recommendedName>
</protein>
<comment type="similarity">
    <text evidence="1">Belongs to the thioesterase PaaI family.</text>
</comment>
<dbReference type="InterPro" id="IPR003736">
    <property type="entry name" value="PAAI_dom"/>
</dbReference>
<dbReference type="InterPro" id="IPR039298">
    <property type="entry name" value="ACOT13"/>
</dbReference>
<dbReference type="KEGG" id="mid:MIP_02138"/>
<dbReference type="PANTHER" id="PTHR21660">
    <property type="entry name" value="THIOESTERASE SUPERFAMILY MEMBER-RELATED"/>
    <property type="match status" value="1"/>
</dbReference>
<dbReference type="CDD" id="cd03443">
    <property type="entry name" value="PaaI_thioesterase"/>
    <property type="match status" value="1"/>
</dbReference>
<feature type="region of interest" description="Disordered" evidence="3">
    <location>
        <begin position="1"/>
        <end position="21"/>
    </location>
</feature>
<dbReference type="InterPro" id="IPR029069">
    <property type="entry name" value="HotDog_dom_sf"/>
</dbReference>
<dbReference type="Proteomes" id="UP000007329">
    <property type="component" value="Chromosome"/>
</dbReference>
<gene>
    <name evidence="5" type="ORF">MIP_02138</name>
</gene>
<evidence type="ECO:0000259" key="4">
    <source>
        <dbReference type="Pfam" id="PF03061"/>
    </source>
</evidence>
<dbReference type="PATRIC" id="fig|1232724.3.peg.1492"/>
<dbReference type="Gene3D" id="3.10.129.10">
    <property type="entry name" value="Hotdog Thioesterase"/>
    <property type="match status" value="1"/>
</dbReference>
<keyword evidence="2" id="KW-0378">Hydrolase</keyword>
<reference evidence="5 6" key="2">
    <citation type="journal article" date="2012" name="Nucleic Acids Res.">
        <title>Massive gene acquisitions in Mycobacterium indicus pranii provide a perspective on mycobacterial evolution.</title>
        <authorList>
            <person name="Saini V."/>
            <person name="Raghuvanshi S."/>
            <person name="Khurana J.P."/>
            <person name="Ahmed N."/>
            <person name="Hasnain S.E."/>
            <person name="Tyagi A.K."/>
            <person name="Tyagi A.K."/>
        </authorList>
    </citation>
    <scope>NUCLEOTIDE SEQUENCE [LARGE SCALE GENOMIC DNA]</scope>
    <source>
        <strain evidence="6">DSM 45239 / MTCC 9506</strain>
    </source>
</reference>
<accession>J9WDV4</accession>
<dbReference type="EMBL" id="CP002275">
    <property type="protein sequence ID" value="AFS13466.1"/>
    <property type="molecule type" value="Genomic_DNA"/>
</dbReference>
<evidence type="ECO:0000313" key="6">
    <source>
        <dbReference type="Proteomes" id="UP000007329"/>
    </source>
</evidence>
<dbReference type="NCBIfam" id="TIGR00369">
    <property type="entry name" value="unchar_dom_1"/>
    <property type="match status" value="1"/>
</dbReference>
<evidence type="ECO:0000256" key="3">
    <source>
        <dbReference type="SAM" id="MobiDB-lite"/>
    </source>
</evidence>
<dbReference type="InterPro" id="IPR006683">
    <property type="entry name" value="Thioestr_dom"/>
</dbReference>
<dbReference type="PANTHER" id="PTHR21660:SF1">
    <property type="entry name" value="ACYL-COENZYME A THIOESTERASE 13"/>
    <property type="match status" value="1"/>
</dbReference>
<feature type="domain" description="Thioesterase" evidence="4">
    <location>
        <begin position="66"/>
        <end position="143"/>
    </location>
</feature>
<dbReference type="Pfam" id="PF03061">
    <property type="entry name" value="4HBT"/>
    <property type="match status" value="1"/>
</dbReference>
<name>J9WDV4_MYCIP</name>
<dbReference type="GO" id="GO:0047617">
    <property type="term" value="F:fatty acyl-CoA hydrolase activity"/>
    <property type="evidence" value="ECO:0007669"/>
    <property type="project" value="InterPro"/>
</dbReference>
<evidence type="ECO:0000313" key="5">
    <source>
        <dbReference type="EMBL" id="AFS13466.1"/>
    </source>
</evidence>
<evidence type="ECO:0000256" key="2">
    <source>
        <dbReference type="ARBA" id="ARBA00022801"/>
    </source>
</evidence>
<reference evidence="5 6" key="1">
    <citation type="journal article" date="2007" name="PLoS ONE">
        <title>Molecular analysis of a leprosy immunotherapeutic bacillus provides insights into Mycobacterium evolution.</title>
        <authorList>
            <person name="Ahmed N."/>
            <person name="Saini V."/>
            <person name="Raghuvanshi S."/>
            <person name="Khurana J.P."/>
            <person name="Tyagi A.K."/>
            <person name="Tyagi A.K."/>
            <person name="Hasnain S.E."/>
        </authorList>
    </citation>
    <scope>NUCLEOTIDE SEQUENCE [LARGE SCALE GENOMIC DNA]</scope>
    <source>
        <strain evidence="5">MTCC 9506</strain>
    </source>
</reference>
<organism evidence="5 6">
    <name type="scientific">Mycobacterium indicus pranii (strain DSM 45239 / MTCC 9506)</name>
    <dbReference type="NCBI Taxonomy" id="1232724"/>
    <lineage>
        <taxon>Bacteria</taxon>
        <taxon>Bacillati</taxon>
        <taxon>Actinomycetota</taxon>
        <taxon>Actinomycetes</taxon>
        <taxon>Mycobacteriales</taxon>
        <taxon>Mycobacteriaceae</taxon>
        <taxon>Mycobacterium</taxon>
        <taxon>Mycobacterium avium complex (MAC)</taxon>
    </lineage>
</organism>